<evidence type="ECO:0000313" key="1">
    <source>
        <dbReference type="EMBL" id="KAK0402460.1"/>
    </source>
</evidence>
<sequence>MLLCFLAKETSVGFYAAKAAAKRWRVKKKAIAAAHTQQLWFARRVVVRASISRDRFALKICGPSSSRTTICGCGDSGGITAAGSGGGGDGGNRPAAPRWKVAVTERETGIETRTRATEDHCTWD</sequence>
<protein>
    <submittedName>
        <fullName evidence="1">Uncharacterized protein</fullName>
    </submittedName>
</protein>
<dbReference type="EMBL" id="JAUCMV010000004">
    <property type="protein sequence ID" value="KAK0402460.1"/>
    <property type="molecule type" value="Genomic_DNA"/>
</dbReference>
<dbReference type="Proteomes" id="UP001175271">
    <property type="component" value="Unassembled WGS sequence"/>
</dbReference>
<organism evidence="1 2">
    <name type="scientific">Steinernema hermaphroditum</name>
    <dbReference type="NCBI Taxonomy" id="289476"/>
    <lineage>
        <taxon>Eukaryota</taxon>
        <taxon>Metazoa</taxon>
        <taxon>Ecdysozoa</taxon>
        <taxon>Nematoda</taxon>
        <taxon>Chromadorea</taxon>
        <taxon>Rhabditida</taxon>
        <taxon>Tylenchina</taxon>
        <taxon>Panagrolaimomorpha</taxon>
        <taxon>Strongyloidoidea</taxon>
        <taxon>Steinernematidae</taxon>
        <taxon>Steinernema</taxon>
    </lineage>
</organism>
<reference evidence="1" key="1">
    <citation type="submission" date="2023-06" db="EMBL/GenBank/DDBJ databases">
        <title>Genomic analysis of the entomopathogenic nematode Steinernema hermaphroditum.</title>
        <authorList>
            <person name="Schwarz E.M."/>
            <person name="Heppert J.K."/>
            <person name="Baniya A."/>
            <person name="Schwartz H.T."/>
            <person name="Tan C.-H."/>
            <person name="Antoshechkin I."/>
            <person name="Sternberg P.W."/>
            <person name="Goodrich-Blair H."/>
            <person name="Dillman A.R."/>
        </authorList>
    </citation>
    <scope>NUCLEOTIDE SEQUENCE</scope>
    <source>
        <strain evidence="1">PS9179</strain>
        <tissue evidence="1">Whole animal</tissue>
    </source>
</reference>
<proteinExistence type="predicted"/>
<dbReference type="AlphaFoldDB" id="A0AA39HAY1"/>
<name>A0AA39HAY1_9BILA</name>
<keyword evidence="2" id="KW-1185">Reference proteome</keyword>
<accession>A0AA39HAY1</accession>
<gene>
    <name evidence="1" type="ORF">QR680_016346</name>
</gene>
<evidence type="ECO:0000313" key="2">
    <source>
        <dbReference type="Proteomes" id="UP001175271"/>
    </source>
</evidence>
<comment type="caution">
    <text evidence="1">The sequence shown here is derived from an EMBL/GenBank/DDBJ whole genome shotgun (WGS) entry which is preliminary data.</text>
</comment>